<proteinExistence type="inferred from homology"/>
<sequence length="167" mass="19717">MHKVSSFEEVLATHEKMIYYLINKWNIRDPEKEFYQEATIALWKAYESYDPARGKFSTYAYFCMEKALLSVIRKQTRQQEKQNMFITMEKSNPNRAVTFLQEGIDPYLLARLENVLTEKQMTWFQLYVLKDLSVKAIAQKEQVTTAAVKNWARAAKPKIRRVLCSES</sequence>
<feature type="domain" description="RNA polymerase sigma-70 region 2" evidence="8">
    <location>
        <begin position="32"/>
        <end position="77"/>
    </location>
</feature>
<dbReference type="Gene3D" id="1.10.10.10">
    <property type="entry name" value="Winged helix-like DNA-binding domain superfamily/Winged helix DNA-binding domain"/>
    <property type="match status" value="1"/>
</dbReference>
<keyword evidence="4" id="KW-0731">Sigma factor</keyword>
<protein>
    <submittedName>
        <fullName evidence="9">Sigma-70 family RNA polymerase sigma factor</fullName>
    </submittedName>
</protein>
<dbReference type="SUPFAM" id="SSF88659">
    <property type="entry name" value="Sigma3 and sigma4 domains of RNA polymerase sigma factors"/>
    <property type="match status" value="1"/>
</dbReference>
<dbReference type="Proteomes" id="UP000665043">
    <property type="component" value="Chromosome"/>
</dbReference>
<evidence type="ECO:0000256" key="7">
    <source>
        <dbReference type="ARBA" id="ARBA00024764"/>
    </source>
</evidence>
<dbReference type="NCBIfam" id="TIGR02937">
    <property type="entry name" value="sigma70-ECF"/>
    <property type="match status" value="1"/>
</dbReference>
<evidence type="ECO:0000256" key="4">
    <source>
        <dbReference type="ARBA" id="ARBA00023082"/>
    </source>
</evidence>
<dbReference type="PANTHER" id="PTHR43133:SF8">
    <property type="entry name" value="RNA POLYMERASE SIGMA FACTOR HI_1459-RELATED"/>
    <property type="match status" value="1"/>
</dbReference>
<dbReference type="Pfam" id="PF04297">
    <property type="entry name" value="UPF0122"/>
    <property type="match status" value="1"/>
</dbReference>
<comment type="function">
    <text evidence="7">Might take part in the signal recognition particle (SRP) pathway. This is inferred from the conservation of its genetic proximity to ftsY/ffh. May be a regulatory protein.</text>
</comment>
<evidence type="ECO:0000313" key="10">
    <source>
        <dbReference type="Proteomes" id="UP000665043"/>
    </source>
</evidence>
<keyword evidence="5" id="KW-0238">DNA-binding</keyword>
<dbReference type="RefSeq" id="WP_209365860.1">
    <property type="nucleotide sequence ID" value="NZ_CP046956.1"/>
</dbReference>
<comment type="similarity">
    <text evidence="2">Belongs to the sigma-70 factor family. ECF subfamily.</text>
</comment>
<comment type="similarity">
    <text evidence="1">Belongs to the UPF0122 family.</text>
</comment>
<evidence type="ECO:0000256" key="2">
    <source>
        <dbReference type="ARBA" id="ARBA00010641"/>
    </source>
</evidence>
<dbReference type="InterPro" id="IPR013325">
    <property type="entry name" value="RNA_pol_sigma_r2"/>
</dbReference>
<keyword evidence="6" id="KW-0804">Transcription</keyword>
<reference evidence="9 10" key="1">
    <citation type="submission" date="2019-12" db="EMBL/GenBank/DDBJ databases">
        <title>The whole genome sequencing of a strain isolated from a Mars analog, Dalangtan Playa.</title>
        <authorList>
            <person name="Huang T."/>
        </authorList>
    </citation>
    <scope>NUCLEOTIDE SEQUENCE [LARGE SCALE GENOMIC DNA]</scope>
    <source>
        <strain evidence="9 10">DP4-553-S</strain>
    </source>
</reference>
<dbReference type="SUPFAM" id="SSF88946">
    <property type="entry name" value="Sigma2 domain of RNA polymerase sigma factors"/>
    <property type="match status" value="1"/>
</dbReference>
<organism evidence="9 10">
    <name type="scientific">Sediminibacillus dalangtanensis</name>
    <dbReference type="NCBI Taxonomy" id="2729421"/>
    <lineage>
        <taxon>Bacteria</taxon>
        <taxon>Bacillati</taxon>
        <taxon>Bacillota</taxon>
        <taxon>Bacilli</taxon>
        <taxon>Bacillales</taxon>
        <taxon>Bacillaceae</taxon>
        <taxon>Sediminibacillus</taxon>
    </lineage>
</organism>
<evidence type="ECO:0000313" key="9">
    <source>
        <dbReference type="EMBL" id="QTN00723.1"/>
    </source>
</evidence>
<evidence type="ECO:0000259" key="8">
    <source>
        <dbReference type="Pfam" id="PF04542"/>
    </source>
</evidence>
<gene>
    <name evidence="9" type="ORF">ERJ70_16395</name>
</gene>
<keyword evidence="3" id="KW-0805">Transcription regulation</keyword>
<dbReference type="Pfam" id="PF04542">
    <property type="entry name" value="Sigma70_r2"/>
    <property type="match status" value="1"/>
</dbReference>
<dbReference type="InterPro" id="IPR007627">
    <property type="entry name" value="RNA_pol_sigma70_r2"/>
</dbReference>
<dbReference type="Gene3D" id="1.10.1740.10">
    <property type="match status" value="1"/>
</dbReference>
<dbReference type="InterPro" id="IPR039425">
    <property type="entry name" value="RNA_pol_sigma-70-like"/>
</dbReference>
<evidence type="ECO:0000256" key="1">
    <source>
        <dbReference type="ARBA" id="ARBA00008720"/>
    </source>
</evidence>
<evidence type="ECO:0000256" key="3">
    <source>
        <dbReference type="ARBA" id="ARBA00023015"/>
    </source>
</evidence>
<accession>A0ABX7W106</accession>
<dbReference type="PANTHER" id="PTHR43133">
    <property type="entry name" value="RNA POLYMERASE ECF-TYPE SIGMA FACTO"/>
    <property type="match status" value="1"/>
</dbReference>
<dbReference type="InterPro" id="IPR014284">
    <property type="entry name" value="RNA_pol_sigma-70_dom"/>
</dbReference>
<dbReference type="InterPro" id="IPR007394">
    <property type="entry name" value="UPF0122"/>
</dbReference>
<dbReference type="InterPro" id="IPR036388">
    <property type="entry name" value="WH-like_DNA-bd_sf"/>
</dbReference>
<evidence type="ECO:0000256" key="6">
    <source>
        <dbReference type="ARBA" id="ARBA00023163"/>
    </source>
</evidence>
<evidence type="ECO:0000256" key="5">
    <source>
        <dbReference type="ARBA" id="ARBA00023125"/>
    </source>
</evidence>
<dbReference type="EMBL" id="CP046956">
    <property type="protein sequence ID" value="QTN00723.1"/>
    <property type="molecule type" value="Genomic_DNA"/>
</dbReference>
<keyword evidence="10" id="KW-1185">Reference proteome</keyword>
<name>A0ABX7W106_9BACI</name>
<dbReference type="InterPro" id="IPR013324">
    <property type="entry name" value="RNA_pol_sigma_r3/r4-like"/>
</dbReference>